<reference evidence="1" key="1">
    <citation type="submission" date="2014-05" db="EMBL/GenBank/DDBJ databases">
        <title>The transcriptome of the halophilic microalga Tetraselmis sp. GSL018 isolated from the Great Salt Lake, Utah.</title>
        <authorList>
            <person name="Jinkerson R.E."/>
            <person name="D'Adamo S."/>
            <person name="Posewitz M.C."/>
        </authorList>
    </citation>
    <scope>NUCLEOTIDE SEQUENCE</scope>
    <source>
        <strain evidence="1">GSL018</strain>
    </source>
</reference>
<name>A0A061RI90_9CHLO</name>
<organism evidence="1">
    <name type="scientific">Tetraselmis sp. GSL018</name>
    <dbReference type="NCBI Taxonomy" id="582737"/>
    <lineage>
        <taxon>Eukaryota</taxon>
        <taxon>Viridiplantae</taxon>
        <taxon>Chlorophyta</taxon>
        <taxon>core chlorophytes</taxon>
        <taxon>Chlorodendrophyceae</taxon>
        <taxon>Chlorodendrales</taxon>
        <taxon>Chlorodendraceae</taxon>
        <taxon>Tetraselmis</taxon>
    </lineage>
</organism>
<protein>
    <submittedName>
        <fullName evidence="1">Uncharacterized protein</fullName>
    </submittedName>
</protein>
<dbReference type="AlphaFoldDB" id="A0A061RI90"/>
<dbReference type="EMBL" id="GBEZ01015984">
    <property type="protein sequence ID" value="JAC70226.1"/>
    <property type="molecule type" value="Transcribed_RNA"/>
</dbReference>
<sequence length="196" mass="20501">MVAVVVPECRRGEVHEPLVDELVRRLLALPLVREGHALGAAAAGEVAVEVLGAAEDQRPHPLARALPQRALRALLPGLHPLADPAVVLLAQRADPRAGRDEAAAGGHKRAPGVRPLPVGPVCGAGEALLLAREPLVQRAELHAVGLSVARDRGLVEIKSQLRGPQRFVGPLPLQGCIDGLAQGHHPPHLVAVKALP</sequence>
<accession>A0A061RI90</accession>
<gene>
    <name evidence="1" type="ORF">TSPGSL018_4619</name>
</gene>
<evidence type="ECO:0000313" key="1">
    <source>
        <dbReference type="EMBL" id="JAC70226.1"/>
    </source>
</evidence>
<proteinExistence type="predicted"/>